<protein>
    <recommendedName>
        <fullName evidence="4">Esterase</fullName>
    </recommendedName>
</protein>
<dbReference type="InterPro" id="IPR010297">
    <property type="entry name" value="DUF900_hydrolase"/>
</dbReference>
<dbReference type="InterPro" id="IPR029058">
    <property type="entry name" value="AB_hydrolase_fold"/>
</dbReference>
<dbReference type="EMBL" id="NHSJ01000036">
    <property type="protein sequence ID" value="PPQ32707.1"/>
    <property type="molecule type" value="Genomic_DNA"/>
</dbReference>
<keyword evidence="3" id="KW-1185">Reference proteome</keyword>
<dbReference type="PANTHER" id="PTHR36513:SF1">
    <property type="entry name" value="TRANSMEMBRANE PROTEIN"/>
    <property type="match status" value="1"/>
</dbReference>
<feature type="region of interest" description="Disordered" evidence="1">
    <location>
        <begin position="415"/>
        <end position="442"/>
    </location>
</feature>
<dbReference type="SUPFAM" id="SSF53474">
    <property type="entry name" value="alpha/beta-Hydrolases"/>
    <property type="match status" value="1"/>
</dbReference>
<organism evidence="2 3">
    <name type="scientific">Rhodoblastus sphagnicola</name>
    <dbReference type="NCBI Taxonomy" id="333368"/>
    <lineage>
        <taxon>Bacteria</taxon>
        <taxon>Pseudomonadati</taxon>
        <taxon>Pseudomonadota</taxon>
        <taxon>Alphaproteobacteria</taxon>
        <taxon>Hyphomicrobiales</taxon>
        <taxon>Rhodoblastaceae</taxon>
        <taxon>Rhodoblastus</taxon>
    </lineage>
</organism>
<accession>A0A2S6NDM8</accession>
<proteinExistence type="predicted"/>
<evidence type="ECO:0008006" key="4">
    <source>
        <dbReference type="Google" id="ProtNLM"/>
    </source>
</evidence>
<dbReference type="Proteomes" id="UP000239089">
    <property type="component" value="Unassembled WGS sequence"/>
</dbReference>
<reference evidence="2 3" key="1">
    <citation type="journal article" date="2018" name="Arch. Microbiol.">
        <title>New insights into the metabolic potential of the phototrophic purple bacterium Rhodopila globiformis DSM 161(T) from its draft genome sequence and evidence for a vanadium-dependent nitrogenase.</title>
        <authorList>
            <person name="Imhoff J.F."/>
            <person name="Rahn T."/>
            <person name="Kunzel S."/>
            <person name="Neulinger S.C."/>
        </authorList>
    </citation>
    <scope>NUCLEOTIDE SEQUENCE [LARGE SCALE GENOMIC DNA]</scope>
    <source>
        <strain evidence="2 3">DSM 16996</strain>
    </source>
</reference>
<dbReference type="PANTHER" id="PTHR36513">
    <property type="entry name" value="ABC TRANSMEMBRANE TYPE-1 DOMAIN-CONTAINING PROTEIN"/>
    <property type="match status" value="1"/>
</dbReference>
<name>A0A2S6NDM8_9HYPH</name>
<evidence type="ECO:0000256" key="1">
    <source>
        <dbReference type="SAM" id="MobiDB-lite"/>
    </source>
</evidence>
<comment type="caution">
    <text evidence="2">The sequence shown here is derived from an EMBL/GenBank/DDBJ whole genome shotgun (WGS) entry which is preliminary data.</text>
</comment>
<sequence>MANARSGWLASKSFSKPTERPRAGVYPRDTMRFSRATRGALFLRMSGGPSFRRREEADAQLAVERLHMKARLSPALNSRLLEMRLLWLGLVVLLAGCAMRPETGYLGSSTAFESGSTRHDILVATTRKRDERSDTLFGTDRAAGLDFADVSISVPPNHVTGEVEWPDSPPGDPKTDFTVRKASYLPSERDFLEKLNARLRRERPENRRVILYIHGFNTFFSEAVYTTAQISHDAAFPGVPVVFSWASRGNVFDYGYDNNSANAARADLARVLKLLLQSDANKVSIVAHSLGNWLFMESIIQLKLSGFTSNLSKVDLVFLASPDIDFDVFKSQLRQLGKPPVPYYVIISRDDQALSLSSLIAGGRPRLGAYGDANELTSLGATVIDVSDVKGMDPANHDKFTLLAGVAPQLVRSLGRMQPPSGATQTERARRADSNGSQGPFPILSIGGGNVNIMPGQVH</sequence>
<dbReference type="Gene3D" id="3.40.50.1820">
    <property type="entry name" value="alpha/beta hydrolase"/>
    <property type="match status" value="1"/>
</dbReference>
<dbReference type="RefSeq" id="WP_104506711.1">
    <property type="nucleotide sequence ID" value="NZ_JACIGC010000021.1"/>
</dbReference>
<evidence type="ECO:0000313" key="2">
    <source>
        <dbReference type="EMBL" id="PPQ32707.1"/>
    </source>
</evidence>
<evidence type="ECO:0000313" key="3">
    <source>
        <dbReference type="Proteomes" id="UP000239089"/>
    </source>
</evidence>
<dbReference type="Pfam" id="PF05990">
    <property type="entry name" value="DUF900"/>
    <property type="match status" value="1"/>
</dbReference>
<feature type="region of interest" description="Disordered" evidence="1">
    <location>
        <begin position="1"/>
        <end position="27"/>
    </location>
</feature>
<gene>
    <name evidence="2" type="ORF">CCR94_04645</name>
</gene>
<dbReference type="AlphaFoldDB" id="A0A2S6NDM8"/>